<comment type="similarity">
    <text evidence="4">Belongs to the TonB-dependent receptor family.</text>
</comment>
<evidence type="ECO:0000256" key="1">
    <source>
        <dbReference type="ARBA" id="ARBA00004442"/>
    </source>
</evidence>
<dbReference type="InterPro" id="IPR000531">
    <property type="entry name" value="Beta-barrel_TonB"/>
</dbReference>
<keyword evidence="5" id="KW-0732">Signal</keyword>
<dbReference type="Proteomes" id="UP000056090">
    <property type="component" value="Chromosome"/>
</dbReference>
<dbReference type="EMBL" id="CP008849">
    <property type="protein sequence ID" value="AIF98207.1"/>
    <property type="molecule type" value="Genomic_DNA"/>
</dbReference>
<dbReference type="InterPro" id="IPR012910">
    <property type="entry name" value="Plug_dom"/>
</dbReference>
<keyword evidence="2 4" id="KW-0472">Membrane</keyword>
<dbReference type="Pfam" id="PF00593">
    <property type="entry name" value="TonB_dep_Rec_b-barrel"/>
    <property type="match status" value="1"/>
</dbReference>
<evidence type="ECO:0000259" key="6">
    <source>
        <dbReference type="Pfam" id="PF00593"/>
    </source>
</evidence>
<dbReference type="PANTHER" id="PTHR47234:SF2">
    <property type="entry name" value="TONB-DEPENDENT RECEPTOR"/>
    <property type="match status" value="1"/>
</dbReference>
<dbReference type="RefSeq" id="WP_044056399.1">
    <property type="nucleotide sequence ID" value="NZ_CBCSKJ010000001.1"/>
</dbReference>
<feature type="domain" description="TonB-dependent receptor plug" evidence="7">
    <location>
        <begin position="61"/>
        <end position="184"/>
    </location>
</feature>
<dbReference type="InterPro" id="IPR036942">
    <property type="entry name" value="Beta-barrel_TonB_sf"/>
</dbReference>
<feature type="signal peptide" evidence="5">
    <location>
        <begin position="1"/>
        <end position="31"/>
    </location>
</feature>
<dbReference type="SUPFAM" id="SSF56935">
    <property type="entry name" value="Porins"/>
    <property type="match status" value="1"/>
</dbReference>
<sequence length="1023" mass="110442">MFNNSKLATSVKLACAFGSVMAISASNYALAQEEATTEKDAEEVVEKIQVTGSRISRVDLEATQPISYIDDSYIKDRGMTNAITAVLDLPGVIAGVTPEIGGNTAANGQALGQNTISLYGLGSQRTLTLINGSRFISSNSPVGGGGAPGGQVDVNNIPVALIDRVEVMKVGGAPVYGADAVAGVVNYILKKDYEGAEFSYDYTSFNGIAADNSFRALIGGNFAEDKGNIVVALEYNETENIAARDVPGLANDWGSFTPADGNGVENDDGEVPANQVLLVPDPRAGILSFSGLVTPGSTAITNFGLGAWGDGNFYQFDPAGSGSLVSYDPGVATGNAVWASGGDGLNLLETNTAREGYERYNLSVIANYELAEDLNLEVTVFSNRSDAGNQGYQALQYNSGVFGGSGAALSFNTSNPYLTTDTRTQLEGLLGGEGDFYYHRGWVNLGQREIINESSVNSYRAELTSFFDVGDRTFDWALSYQKGISSVYSQDQGLNIPKFFAALDVGVNPETGQIDCLYNYTDDYEGGFVAENHGLTDSENILGAQGTCSPLNPFGTPTDASLDYIKYNDQGQTRIEQSILAGYLSGEIFDLPAGGVGFATGFERREEYAEFRPDGSAELVGLSDNSTAGGYTTQDVYAEAIIPIISSDMDIPGLHTLSVDTSYRYIDNDRSGEDSIWAVGLNYRPIEEVMVRYNITETVRAPAITELFLPVVESSQFATDPCDARNLESGPNPDVRQANCAAEGLPTDFASIAQNASRRGFTGGNDSLANEEAKSMNVGIIYTPGWAEGLDFSFDYIDIELTNAIVSFTLTDIMNACYDATDYPNRFCDQFEREADGQLPALNAFTSGYVNAALRNFKAAEYTANYKNDLTDYPLIGDYFDGDDGSLSFRFSFFKLIQDEISNTGFDFTDDHGEFDNPDLIANGQITYSVGDLITFLDINYTDRTSRNVNQTPYQYIDQNGNPYTEIPSRTLFDFGAVYYVSEEVSVRASVQNLFDWSASPKETAVGLWSYGRTYNVGLTARF</sequence>
<feature type="domain" description="TonB-dependent receptor-like beta-barrel" evidence="6">
    <location>
        <begin position="497"/>
        <end position="994"/>
    </location>
</feature>
<gene>
    <name evidence="8" type="ORF">EP13_05535</name>
</gene>
<keyword evidence="4" id="KW-0798">TonB box</keyword>
<reference evidence="8 9" key="1">
    <citation type="submission" date="2014-06" db="EMBL/GenBank/DDBJ databases">
        <title>Genomes of Alteromonas australica, a world apart.</title>
        <authorList>
            <person name="Gonzaga A."/>
            <person name="Lopez-Perez M."/>
            <person name="Rodriguez-Valera F."/>
        </authorList>
    </citation>
    <scope>NUCLEOTIDE SEQUENCE [LARGE SCALE GENOMIC DNA]</scope>
    <source>
        <strain evidence="8 9">H 17</strain>
    </source>
</reference>
<evidence type="ECO:0000256" key="4">
    <source>
        <dbReference type="RuleBase" id="RU003357"/>
    </source>
</evidence>
<keyword evidence="9" id="KW-1185">Reference proteome</keyword>
<proteinExistence type="inferred from homology"/>
<dbReference type="Gene3D" id="2.170.130.10">
    <property type="entry name" value="TonB-dependent receptor, plug domain"/>
    <property type="match status" value="1"/>
</dbReference>
<keyword evidence="3" id="KW-0998">Cell outer membrane</keyword>
<keyword evidence="8" id="KW-0675">Receptor</keyword>
<evidence type="ECO:0000313" key="8">
    <source>
        <dbReference type="EMBL" id="AIF98207.1"/>
    </source>
</evidence>
<organism evidence="8 9">
    <name type="scientific">Alteromonas australica</name>
    <dbReference type="NCBI Taxonomy" id="589873"/>
    <lineage>
        <taxon>Bacteria</taxon>
        <taxon>Pseudomonadati</taxon>
        <taxon>Pseudomonadota</taxon>
        <taxon>Gammaproteobacteria</taxon>
        <taxon>Alteromonadales</taxon>
        <taxon>Alteromonadaceae</taxon>
        <taxon>Alteromonas/Salinimonas group</taxon>
        <taxon>Alteromonas</taxon>
    </lineage>
</organism>
<evidence type="ECO:0000256" key="3">
    <source>
        <dbReference type="ARBA" id="ARBA00023237"/>
    </source>
</evidence>
<evidence type="ECO:0000313" key="9">
    <source>
        <dbReference type="Proteomes" id="UP000056090"/>
    </source>
</evidence>
<dbReference type="GO" id="GO:0009279">
    <property type="term" value="C:cell outer membrane"/>
    <property type="evidence" value="ECO:0007669"/>
    <property type="project" value="UniProtKB-SubCell"/>
</dbReference>
<dbReference type="Gene3D" id="2.40.170.20">
    <property type="entry name" value="TonB-dependent receptor, beta-barrel domain"/>
    <property type="match status" value="1"/>
</dbReference>
<evidence type="ECO:0000256" key="5">
    <source>
        <dbReference type="SAM" id="SignalP"/>
    </source>
</evidence>
<comment type="subcellular location">
    <subcellularLocation>
        <location evidence="1 4">Cell outer membrane</location>
    </subcellularLocation>
</comment>
<accession>A0A075P4I3</accession>
<dbReference type="PANTHER" id="PTHR47234">
    <property type="match status" value="1"/>
</dbReference>
<evidence type="ECO:0000256" key="2">
    <source>
        <dbReference type="ARBA" id="ARBA00023136"/>
    </source>
</evidence>
<dbReference type="Pfam" id="PF07715">
    <property type="entry name" value="Plug"/>
    <property type="match status" value="1"/>
</dbReference>
<name>A0A075P4I3_9ALTE</name>
<dbReference type="eggNOG" id="COG1629">
    <property type="taxonomic scope" value="Bacteria"/>
</dbReference>
<protein>
    <submittedName>
        <fullName evidence="8">TonB-dependent receptor</fullName>
    </submittedName>
</protein>
<dbReference type="KEGG" id="aal:EP13_05535"/>
<dbReference type="GeneID" id="78254391"/>
<evidence type="ECO:0000259" key="7">
    <source>
        <dbReference type="Pfam" id="PF07715"/>
    </source>
</evidence>
<dbReference type="InterPro" id="IPR037066">
    <property type="entry name" value="Plug_dom_sf"/>
</dbReference>
<dbReference type="AlphaFoldDB" id="A0A075P4I3"/>
<feature type="chain" id="PRO_5001708078" evidence="5">
    <location>
        <begin position="32"/>
        <end position="1023"/>
    </location>
</feature>